<keyword evidence="3" id="KW-1185">Reference proteome</keyword>
<dbReference type="EMBL" id="ASHL01000007">
    <property type="protein sequence ID" value="EPD12730.1"/>
    <property type="molecule type" value="Genomic_DNA"/>
</dbReference>
<organism evidence="2 3">
    <name type="scientific">Cycloclasticus pugetii</name>
    <dbReference type="NCBI Taxonomy" id="34068"/>
    <lineage>
        <taxon>Bacteria</taxon>
        <taxon>Pseudomonadati</taxon>
        <taxon>Pseudomonadota</taxon>
        <taxon>Gammaproteobacteria</taxon>
        <taxon>Thiotrichales</taxon>
        <taxon>Piscirickettsiaceae</taxon>
        <taxon>Cycloclasticus</taxon>
    </lineage>
</organism>
<dbReference type="InterPro" id="IPR032314">
    <property type="entry name" value="DUF4845"/>
</dbReference>
<comment type="caution">
    <text evidence="2">The sequence shown here is derived from an EMBL/GenBank/DDBJ whole genome shotgun (WGS) entry which is preliminary data.</text>
</comment>
<accession>A0AB33Z0K5</accession>
<dbReference type="Proteomes" id="UP000015462">
    <property type="component" value="Unassembled WGS sequence"/>
</dbReference>
<proteinExistence type="predicted"/>
<keyword evidence="1" id="KW-0472">Membrane</keyword>
<feature type="transmembrane region" description="Helical" evidence="1">
    <location>
        <begin position="12"/>
        <end position="35"/>
    </location>
</feature>
<gene>
    <name evidence="2" type="ORF">L196_08994</name>
</gene>
<reference evidence="2 3" key="1">
    <citation type="journal article" date="2013" name="Genome Announc.">
        <title>Genome Sequence of the Pyrene- and Fluoranthene-Degrading Bacterium Cycloclasticus sp. Strain PY97M.</title>
        <authorList>
            <person name="Cui Z."/>
            <person name="Xu G."/>
            <person name="Li Q."/>
            <person name="Gao W."/>
            <person name="Zheng L."/>
        </authorList>
    </citation>
    <scope>NUCLEOTIDE SEQUENCE [LARGE SCALE GENOMIC DNA]</scope>
    <source>
        <strain evidence="2 3">PY97M</strain>
    </source>
</reference>
<dbReference type="Pfam" id="PF16137">
    <property type="entry name" value="DUF4845"/>
    <property type="match status" value="1"/>
</dbReference>
<protein>
    <recommendedName>
        <fullName evidence="4">DUF4845 domain-containing protein</fullName>
    </recommendedName>
</protein>
<sequence length="122" mass="13729">MNSSKQKGFTLVGLILVFGLIGIITLSVLKVFPVYMEHLAVKKAMEAIEMDQDLSKMSVGQIRGLFQKKLDMNQVNSINAKNAKINRSLSDITMKVDYEVRKDYIGNVDLILSFSDEFEVPI</sequence>
<evidence type="ECO:0000256" key="1">
    <source>
        <dbReference type="SAM" id="Phobius"/>
    </source>
</evidence>
<keyword evidence="1" id="KW-0812">Transmembrane</keyword>
<name>A0AB33Z0K5_9GAMM</name>
<dbReference type="RefSeq" id="WP_015005885.1">
    <property type="nucleotide sequence ID" value="NZ_JARGOU010000004.1"/>
</dbReference>
<dbReference type="AlphaFoldDB" id="A0AB33Z0K5"/>
<evidence type="ECO:0000313" key="3">
    <source>
        <dbReference type="Proteomes" id="UP000015462"/>
    </source>
</evidence>
<evidence type="ECO:0000313" key="2">
    <source>
        <dbReference type="EMBL" id="EPD12730.1"/>
    </source>
</evidence>
<evidence type="ECO:0008006" key="4">
    <source>
        <dbReference type="Google" id="ProtNLM"/>
    </source>
</evidence>
<keyword evidence="1" id="KW-1133">Transmembrane helix</keyword>